<evidence type="ECO:0000256" key="16">
    <source>
        <dbReference type="PROSITE-ProRule" id="PRU10141"/>
    </source>
</evidence>
<comment type="cofactor">
    <cofactor evidence="1">
        <name>Mg(2+)</name>
        <dbReference type="ChEBI" id="CHEBI:18420"/>
    </cofactor>
</comment>
<dbReference type="CDD" id="cd06609">
    <property type="entry name" value="STKc_MST3_like"/>
    <property type="match status" value="1"/>
</dbReference>
<organism evidence="19 20">
    <name type="scientific">Hydnum rufescens UP504</name>
    <dbReference type="NCBI Taxonomy" id="1448309"/>
    <lineage>
        <taxon>Eukaryota</taxon>
        <taxon>Fungi</taxon>
        <taxon>Dikarya</taxon>
        <taxon>Basidiomycota</taxon>
        <taxon>Agaricomycotina</taxon>
        <taxon>Agaricomycetes</taxon>
        <taxon>Cantharellales</taxon>
        <taxon>Hydnaceae</taxon>
        <taxon>Hydnum</taxon>
    </lineage>
</organism>
<feature type="compositionally biased region" description="Polar residues" evidence="17">
    <location>
        <begin position="457"/>
        <end position="479"/>
    </location>
</feature>
<dbReference type="GO" id="GO:0046872">
    <property type="term" value="F:metal ion binding"/>
    <property type="evidence" value="ECO:0007669"/>
    <property type="project" value="UniProtKB-KW"/>
</dbReference>
<dbReference type="EC" id="2.7.11.1" evidence="4"/>
<feature type="region of interest" description="Disordered" evidence="17">
    <location>
        <begin position="523"/>
        <end position="567"/>
    </location>
</feature>
<evidence type="ECO:0000256" key="4">
    <source>
        <dbReference type="ARBA" id="ARBA00012513"/>
    </source>
</evidence>
<keyword evidence="9" id="KW-0479">Metal-binding</keyword>
<feature type="domain" description="Protein kinase" evidence="18">
    <location>
        <begin position="20"/>
        <end position="268"/>
    </location>
</feature>
<gene>
    <name evidence="19" type="ORF">BS47DRAFT_1448923</name>
</gene>
<keyword evidence="13" id="KW-0460">Magnesium</keyword>
<comment type="similarity">
    <text evidence="3">Belongs to the protein kinase superfamily. STE Ser/Thr protein kinase family. STE20 subfamily.</text>
</comment>
<protein>
    <recommendedName>
        <fullName evidence="4">non-specific serine/threonine protein kinase</fullName>
        <ecNumber evidence="4">2.7.11.1</ecNumber>
    </recommendedName>
</protein>
<evidence type="ECO:0000256" key="17">
    <source>
        <dbReference type="SAM" id="MobiDB-lite"/>
    </source>
</evidence>
<dbReference type="PROSITE" id="PS50011">
    <property type="entry name" value="PROTEIN_KINASE_DOM"/>
    <property type="match status" value="1"/>
</dbReference>
<dbReference type="GO" id="GO:0005524">
    <property type="term" value="F:ATP binding"/>
    <property type="evidence" value="ECO:0007669"/>
    <property type="project" value="UniProtKB-UniRule"/>
</dbReference>
<dbReference type="Gene3D" id="1.10.510.10">
    <property type="entry name" value="Transferase(Phosphotransferase) domain 1"/>
    <property type="match status" value="1"/>
</dbReference>
<proteinExistence type="inferred from homology"/>
<dbReference type="InterPro" id="IPR017441">
    <property type="entry name" value="Protein_kinase_ATP_BS"/>
</dbReference>
<dbReference type="Pfam" id="PF00069">
    <property type="entry name" value="Pkinase"/>
    <property type="match status" value="1"/>
</dbReference>
<dbReference type="SUPFAM" id="SSF56112">
    <property type="entry name" value="Protein kinase-like (PK-like)"/>
    <property type="match status" value="1"/>
</dbReference>
<evidence type="ECO:0000256" key="15">
    <source>
        <dbReference type="ARBA" id="ARBA00048679"/>
    </source>
</evidence>
<evidence type="ECO:0000256" key="2">
    <source>
        <dbReference type="ARBA" id="ARBA00004496"/>
    </source>
</evidence>
<sequence length="719" mass="79085">MPPSPTSSRTRPSADPSSQYTLLDKLGTGSFGTVYKAIHNDSQQIVAIKHIDLEDSDDDISEIQQEIAHLAQCDSEYVTRYYGSFVKGYKLWIVMEYLAGGSCLDLLKPGPFSEAHIAVICRELLCGLDYLHSEGKIHRDIKAANVLLSSDGKVKLADFGVAAQLSDTLRHTFVGTPFWMAPEVIRQAGYDSKADMWSLGITAIELARGEPPLAEYHPMRVLFLIPKAKPPVLEGPFSVAFKDFVSLCLTKDPNARPTAAELLQHRFIRGSRKTTHLTELIERYQDYRARSPPQSNGAPKAGDMPTIKPTPGSLHGVGLNVDAGGSINSAWSFSTVRSSASVFDPVGSGHDTRHVLNFDPREEDEDEYEEWDDEMYEQNLNELGAREVEDDQGISGYDDDYDTSRAVAGSLERPKLQLGMNHDAALSSTKIKVPPLVSIPETSIDVIPSSDEANEPRTPSSSEFPVLLNGQSLPKSGRSSYRARQDPNGTQVRPADLGNGLNTLRPVKRLDVEGSFRLSEDFVGTTRSSGSDEPPGKLLPSHPSGRGEAPRKLRRAKTKPNPPRPAAVTGAAIVSEVVLPTLENAVRDDMDAREIESLSMLSRGFSDLGHVNPELAYNVILDILSGINENNSIRQHISTQRGLFPHRLIRRKTEMTSKGLVVVEQEEIPSEVEVLPPRASRSPPTSPPTSPVPPRRSPIAELLYMRWMEGLRLKWPSLS</sequence>
<name>A0A9P6B0E3_9AGAM</name>
<dbReference type="GO" id="GO:0005737">
    <property type="term" value="C:cytoplasm"/>
    <property type="evidence" value="ECO:0007669"/>
    <property type="project" value="UniProtKB-SubCell"/>
</dbReference>
<dbReference type="OrthoDB" id="248923at2759"/>
<dbReference type="InterPro" id="IPR011009">
    <property type="entry name" value="Kinase-like_dom_sf"/>
</dbReference>
<evidence type="ECO:0000256" key="1">
    <source>
        <dbReference type="ARBA" id="ARBA00001946"/>
    </source>
</evidence>
<keyword evidence="11" id="KW-0418">Kinase</keyword>
<evidence type="ECO:0000256" key="13">
    <source>
        <dbReference type="ARBA" id="ARBA00022842"/>
    </source>
</evidence>
<dbReference type="Gene3D" id="3.30.200.20">
    <property type="entry name" value="Phosphorylase Kinase, domain 1"/>
    <property type="match status" value="1"/>
</dbReference>
<dbReference type="FunFam" id="1.10.510.10:FF:000411">
    <property type="entry name" value="Probable Ste20-like kinase Don3"/>
    <property type="match status" value="1"/>
</dbReference>
<keyword evidence="10 16" id="KW-0547">Nucleotide-binding</keyword>
<evidence type="ECO:0000256" key="7">
    <source>
        <dbReference type="ARBA" id="ARBA00022553"/>
    </source>
</evidence>
<evidence type="ECO:0000256" key="14">
    <source>
        <dbReference type="ARBA" id="ARBA00047899"/>
    </source>
</evidence>
<evidence type="ECO:0000256" key="10">
    <source>
        <dbReference type="ARBA" id="ARBA00022741"/>
    </source>
</evidence>
<evidence type="ECO:0000256" key="8">
    <source>
        <dbReference type="ARBA" id="ARBA00022679"/>
    </source>
</evidence>
<accession>A0A9P6B0E3</accession>
<keyword evidence="5" id="KW-0963">Cytoplasm</keyword>
<evidence type="ECO:0000256" key="11">
    <source>
        <dbReference type="ARBA" id="ARBA00022777"/>
    </source>
</evidence>
<feature type="region of interest" description="Disordered" evidence="17">
    <location>
        <begin position="672"/>
        <end position="696"/>
    </location>
</feature>
<comment type="catalytic activity">
    <reaction evidence="15">
        <text>L-seryl-[protein] + ATP = O-phospho-L-seryl-[protein] + ADP + H(+)</text>
        <dbReference type="Rhea" id="RHEA:17989"/>
        <dbReference type="Rhea" id="RHEA-COMP:9863"/>
        <dbReference type="Rhea" id="RHEA-COMP:11604"/>
        <dbReference type="ChEBI" id="CHEBI:15378"/>
        <dbReference type="ChEBI" id="CHEBI:29999"/>
        <dbReference type="ChEBI" id="CHEBI:30616"/>
        <dbReference type="ChEBI" id="CHEBI:83421"/>
        <dbReference type="ChEBI" id="CHEBI:456216"/>
        <dbReference type="EC" id="2.7.11.1"/>
    </reaction>
</comment>
<evidence type="ECO:0000256" key="12">
    <source>
        <dbReference type="ARBA" id="ARBA00022840"/>
    </source>
</evidence>
<keyword evidence="6" id="KW-0723">Serine/threonine-protein kinase</keyword>
<dbReference type="PANTHER" id="PTHR48012">
    <property type="entry name" value="STERILE20-LIKE KINASE, ISOFORM B-RELATED"/>
    <property type="match status" value="1"/>
</dbReference>
<evidence type="ECO:0000256" key="5">
    <source>
        <dbReference type="ARBA" id="ARBA00022490"/>
    </source>
</evidence>
<dbReference type="GO" id="GO:0004674">
    <property type="term" value="F:protein serine/threonine kinase activity"/>
    <property type="evidence" value="ECO:0007669"/>
    <property type="project" value="UniProtKB-KW"/>
</dbReference>
<comment type="caution">
    <text evidence="19">The sequence shown here is derived from an EMBL/GenBank/DDBJ whole genome shotgun (WGS) entry which is preliminary data.</text>
</comment>
<reference evidence="19" key="1">
    <citation type="journal article" date="2020" name="Nat. Commun.">
        <title>Large-scale genome sequencing of mycorrhizal fungi provides insights into the early evolution of symbiotic traits.</title>
        <authorList>
            <person name="Miyauchi S."/>
            <person name="Kiss E."/>
            <person name="Kuo A."/>
            <person name="Drula E."/>
            <person name="Kohler A."/>
            <person name="Sanchez-Garcia M."/>
            <person name="Morin E."/>
            <person name="Andreopoulos B."/>
            <person name="Barry K.W."/>
            <person name="Bonito G."/>
            <person name="Buee M."/>
            <person name="Carver A."/>
            <person name="Chen C."/>
            <person name="Cichocki N."/>
            <person name="Clum A."/>
            <person name="Culley D."/>
            <person name="Crous P.W."/>
            <person name="Fauchery L."/>
            <person name="Girlanda M."/>
            <person name="Hayes R.D."/>
            <person name="Keri Z."/>
            <person name="LaButti K."/>
            <person name="Lipzen A."/>
            <person name="Lombard V."/>
            <person name="Magnuson J."/>
            <person name="Maillard F."/>
            <person name="Murat C."/>
            <person name="Nolan M."/>
            <person name="Ohm R.A."/>
            <person name="Pangilinan J."/>
            <person name="Pereira M.F."/>
            <person name="Perotto S."/>
            <person name="Peter M."/>
            <person name="Pfister S."/>
            <person name="Riley R."/>
            <person name="Sitrit Y."/>
            <person name="Stielow J.B."/>
            <person name="Szollosi G."/>
            <person name="Zifcakova L."/>
            <person name="Stursova M."/>
            <person name="Spatafora J.W."/>
            <person name="Tedersoo L."/>
            <person name="Vaario L.M."/>
            <person name="Yamada A."/>
            <person name="Yan M."/>
            <person name="Wang P."/>
            <person name="Xu J."/>
            <person name="Bruns T."/>
            <person name="Baldrian P."/>
            <person name="Vilgalys R."/>
            <person name="Dunand C."/>
            <person name="Henrissat B."/>
            <person name="Grigoriev I.V."/>
            <person name="Hibbett D."/>
            <person name="Nagy L.G."/>
            <person name="Martin F.M."/>
        </authorList>
    </citation>
    <scope>NUCLEOTIDE SEQUENCE</scope>
    <source>
        <strain evidence="19">UP504</strain>
    </source>
</reference>
<evidence type="ECO:0000256" key="9">
    <source>
        <dbReference type="ARBA" id="ARBA00022723"/>
    </source>
</evidence>
<comment type="catalytic activity">
    <reaction evidence="14">
        <text>L-threonyl-[protein] + ATP = O-phospho-L-threonyl-[protein] + ADP + H(+)</text>
        <dbReference type="Rhea" id="RHEA:46608"/>
        <dbReference type="Rhea" id="RHEA-COMP:11060"/>
        <dbReference type="Rhea" id="RHEA-COMP:11605"/>
        <dbReference type="ChEBI" id="CHEBI:15378"/>
        <dbReference type="ChEBI" id="CHEBI:30013"/>
        <dbReference type="ChEBI" id="CHEBI:30616"/>
        <dbReference type="ChEBI" id="CHEBI:61977"/>
        <dbReference type="ChEBI" id="CHEBI:456216"/>
        <dbReference type="EC" id="2.7.11.1"/>
    </reaction>
</comment>
<evidence type="ECO:0000313" key="20">
    <source>
        <dbReference type="Proteomes" id="UP000886523"/>
    </source>
</evidence>
<keyword evidence="8" id="KW-0808">Transferase</keyword>
<dbReference type="PROSITE" id="PS00107">
    <property type="entry name" value="PROTEIN_KINASE_ATP"/>
    <property type="match status" value="1"/>
</dbReference>
<evidence type="ECO:0000256" key="6">
    <source>
        <dbReference type="ARBA" id="ARBA00022527"/>
    </source>
</evidence>
<feature type="region of interest" description="Disordered" evidence="17">
    <location>
        <begin position="447"/>
        <end position="502"/>
    </location>
</feature>
<evidence type="ECO:0000259" key="18">
    <source>
        <dbReference type="PROSITE" id="PS50011"/>
    </source>
</evidence>
<evidence type="ECO:0000256" key="3">
    <source>
        <dbReference type="ARBA" id="ARBA00008874"/>
    </source>
</evidence>
<dbReference type="AlphaFoldDB" id="A0A9P6B0E3"/>
<feature type="binding site" evidence="16">
    <location>
        <position position="49"/>
    </location>
    <ligand>
        <name>ATP</name>
        <dbReference type="ChEBI" id="CHEBI:30616"/>
    </ligand>
</feature>
<dbReference type="EMBL" id="MU128952">
    <property type="protein sequence ID" value="KAF9515210.1"/>
    <property type="molecule type" value="Genomic_DNA"/>
</dbReference>
<dbReference type="Proteomes" id="UP000886523">
    <property type="component" value="Unassembled WGS sequence"/>
</dbReference>
<dbReference type="InterPro" id="IPR000719">
    <property type="entry name" value="Prot_kinase_dom"/>
</dbReference>
<keyword evidence="20" id="KW-1185">Reference proteome</keyword>
<keyword evidence="7" id="KW-0597">Phosphoprotein</keyword>
<feature type="compositionally biased region" description="Pro residues" evidence="17">
    <location>
        <begin position="684"/>
        <end position="696"/>
    </location>
</feature>
<dbReference type="SMART" id="SM00220">
    <property type="entry name" value="S_TKc"/>
    <property type="match status" value="1"/>
</dbReference>
<evidence type="ECO:0000313" key="19">
    <source>
        <dbReference type="EMBL" id="KAF9515210.1"/>
    </source>
</evidence>
<keyword evidence="12 16" id="KW-0067">ATP-binding</keyword>
<dbReference type="PANTHER" id="PTHR48012:SF27">
    <property type="entry name" value="SERINE_THREONINE-PROTEIN KINASE SID1"/>
    <property type="match status" value="1"/>
</dbReference>
<dbReference type="InterPro" id="IPR050629">
    <property type="entry name" value="STE20/SPS1-PAK"/>
</dbReference>
<comment type="subcellular location">
    <subcellularLocation>
        <location evidence="2">Cytoplasm</location>
    </subcellularLocation>
</comment>